<organism evidence="2 3">
    <name type="scientific">Mycobacterium xenopi</name>
    <dbReference type="NCBI Taxonomy" id="1789"/>
    <lineage>
        <taxon>Bacteria</taxon>
        <taxon>Bacillati</taxon>
        <taxon>Actinomycetota</taxon>
        <taxon>Actinomycetes</taxon>
        <taxon>Mycobacteriales</taxon>
        <taxon>Mycobacteriaceae</taxon>
        <taxon>Mycobacterium</taxon>
    </lineage>
</organism>
<evidence type="ECO:0000256" key="1">
    <source>
        <dbReference type="SAM" id="MobiDB-lite"/>
    </source>
</evidence>
<sequence>MDKAGLPITFDAVAREARVSRSWLYNQPELCSEIERLRARRHLPTQHMPVPDRQRASNSSRLQRLKAATERINHLEEENTRHRQALALALGEQRAKAVHGEHRDTLRRKPTALIGPC</sequence>
<evidence type="ECO:0000313" key="2">
    <source>
        <dbReference type="EMBL" id="BBU21267.1"/>
    </source>
</evidence>
<proteinExistence type="predicted"/>
<feature type="compositionally biased region" description="Basic and acidic residues" evidence="1">
    <location>
        <begin position="95"/>
        <end position="104"/>
    </location>
</feature>
<feature type="region of interest" description="Disordered" evidence="1">
    <location>
        <begin position="95"/>
        <end position="117"/>
    </location>
</feature>
<gene>
    <name evidence="2" type="ORF">MYXE_10560</name>
</gene>
<evidence type="ECO:0000313" key="3">
    <source>
        <dbReference type="Proteomes" id="UP000464624"/>
    </source>
</evidence>
<accession>A0AAD1GY49</accession>
<dbReference type="Proteomes" id="UP000464624">
    <property type="component" value="Chromosome"/>
</dbReference>
<dbReference type="AlphaFoldDB" id="A0AAD1GY49"/>
<protein>
    <submittedName>
        <fullName evidence="2">Transposase</fullName>
    </submittedName>
</protein>
<dbReference type="EMBL" id="AP022314">
    <property type="protein sequence ID" value="BBU21267.1"/>
    <property type="molecule type" value="Genomic_DNA"/>
</dbReference>
<reference evidence="2 3" key="1">
    <citation type="submission" date="2019-12" db="EMBL/GenBank/DDBJ databases">
        <title>Complete genome sequence of Mycolicibacterium xenopi str. JCM15661T.</title>
        <authorList>
            <person name="Yoshida M."/>
            <person name="Fukano H."/>
            <person name="Asakura T."/>
            <person name="Hoshino Y."/>
        </authorList>
    </citation>
    <scope>NUCLEOTIDE SEQUENCE [LARGE SCALE GENOMIC DNA]</scope>
    <source>
        <strain evidence="2 3">JCM 15661T</strain>
    </source>
</reference>
<dbReference type="KEGG" id="mxe:MYXE_10560"/>
<feature type="region of interest" description="Disordered" evidence="1">
    <location>
        <begin position="42"/>
        <end position="63"/>
    </location>
</feature>
<name>A0AAD1GY49_MYCXE</name>